<reference evidence="1" key="1">
    <citation type="submission" date="2013-05" db="EMBL/GenBank/DDBJ databases">
        <authorList>
            <person name="Yim A.K.Y."/>
            <person name="Chan T.F."/>
            <person name="Ji K.M."/>
            <person name="Liu X.Y."/>
            <person name="Zhou J.W."/>
            <person name="Li R.Q."/>
            <person name="Yang K.Y."/>
            <person name="Li J."/>
            <person name="Li M."/>
            <person name="Law P.T.W."/>
            <person name="Wu Y.L."/>
            <person name="Cai Z.L."/>
            <person name="Qin H."/>
            <person name="Bao Y."/>
            <person name="Leung R.K.K."/>
            <person name="Ng P.K.S."/>
            <person name="Zou J."/>
            <person name="Zhong X.J."/>
            <person name="Ran P.X."/>
            <person name="Zhong N.S."/>
            <person name="Liu Z.G."/>
            <person name="Tsui S.K.W."/>
        </authorList>
    </citation>
    <scope>NUCLEOTIDE SEQUENCE</scope>
    <source>
        <strain evidence="1">Derf</strain>
        <tissue evidence="1">Whole organism</tissue>
    </source>
</reference>
<reference evidence="1" key="2">
    <citation type="journal article" date="2022" name="Res Sq">
        <title>Comparative Genomics Reveals Insights into the Divergent Evolution of Astigmatic Mites and Household Pest Adaptations.</title>
        <authorList>
            <person name="Xiong Q."/>
            <person name="Wan A.T.-Y."/>
            <person name="Liu X.-Y."/>
            <person name="Fung C.S.-H."/>
            <person name="Xiao X."/>
            <person name="Malainual N."/>
            <person name="Hou J."/>
            <person name="Wang L."/>
            <person name="Wang M."/>
            <person name="Yang K."/>
            <person name="Cui Y."/>
            <person name="Leung E."/>
            <person name="Nong W."/>
            <person name="Shin S.-K."/>
            <person name="Au S."/>
            <person name="Jeong K.Y."/>
            <person name="Chew F.T."/>
            <person name="Hui J."/>
            <person name="Leung T.F."/>
            <person name="Tungtrongchitr A."/>
            <person name="Zhong N."/>
            <person name="Liu Z."/>
            <person name="Tsui S."/>
        </authorList>
    </citation>
    <scope>NUCLEOTIDE SEQUENCE</scope>
    <source>
        <strain evidence="1">Derf</strain>
        <tissue evidence="1">Whole organism</tissue>
    </source>
</reference>
<comment type="caution">
    <text evidence="1">The sequence shown here is derived from an EMBL/GenBank/DDBJ whole genome shotgun (WGS) entry which is preliminary data.</text>
</comment>
<evidence type="ECO:0000313" key="2">
    <source>
        <dbReference type="Proteomes" id="UP000790347"/>
    </source>
</evidence>
<name>A0A922L0F1_DERFA</name>
<protein>
    <submittedName>
        <fullName evidence="1">Uncharacterized protein</fullName>
    </submittedName>
</protein>
<dbReference type="EMBL" id="ASGP02000005">
    <property type="protein sequence ID" value="KAH9506708.1"/>
    <property type="molecule type" value="Genomic_DNA"/>
</dbReference>
<proteinExistence type="predicted"/>
<evidence type="ECO:0000313" key="1">
    <source>
        <dbReference type="EMBL" id="KAH9506708.1"/>
    </source>
</evidence>
<dbReference type="Proteomes" id="UP000790347">
    <property type="component" value="Unassembled WGS sequence"/>
</dbReference>
<gene>
    <name evidence="1" type="ORF">DERF_011426</name>
</gene>
<organism evidence="1 2">
    <name type="scientific">Dermatophagoides farinae</name>
    <name type="common">American house dust mite</name>
    <dbReference type="NCBI Taxonomy" id="6954"/>
    <lineage>
        <taxon>Eukaryota</taxon>
        <taxon>Metazoa</taxon>
        <taxon>Ecdysozoa</taxon>
        <taxon>Arthropoda</taxon>
        <taxon>Chelicerata</taxon>
        <taxon>Arachnida</taxon>
        <taxon>Acari</taxon>
        <taxon>Acariformes</taxon>
        <taxon>Sarcoptiformes</taxon>
        <taxon>Astigmata</taxon>
        <taxon>Psoroptidia</taxon>
        <taxon>Analgoidea</taxon>
        <taxon>Pyroglyphidae</taxon>
        <taxon>Dermatophagoidinae</taxon>
        <taxon>Dermatophagoides</taxon>
    </lineage>
</organism>
<keyword evidence="2" id="KW-1185">Reference proteome</keyword>
<dbReference type="AlphaFoldDB" id="A0A922L0F1"/>
<accession>A0A922L0F1</accession>
<sequence length="71" mass="8563">MTILTEYNTGKPNQKKTSNEKDVRCLLWIVIIVRQKYSKFKSSNNKDGYELLYSFWQRKKNCNLSPNHEEY</sequence>